<dbReference type="AlphaFoldDB" id="A0AAD5YGT4"/>
<protein>
    <submittedName>
        <fullName evidence="1">Uncharacterized protein</fullName>
    </submittedName>
</protein>
<evidence type="ECO:0000313" key="1">
    <source>
        <dbReference type="EMBL" id="KAJ3489350.1"/>
    </source>
</evidence>
<proteinExistence type="predicted"/>
<comment type="caution">
    <text evidence="1">The sequence shown here is derived from an EMBL/GenBank/DDBJ whole genome shotgun (WGS) entry which is preliminary data.</text>
</comment>
<name>A0AAD5YGT4_9APHY</name>
<accession>A0AAD5YGT4</accession>
<keyword evidence="2" id="KW-1185">Reference proteome</keyword>
<dbReference type="EMBL" id="JANAWD010000047">
    <property type="protein sequence ID" value="KAJ3489350.1"/>
    <property type="molecule type" value="Genomic_DNA"/>
</dbReference>
<gene>
    <name evidence="1" type="ORF">NLI96_g2185</name>
</gene>
<evidence type="ECO:0000313" key="2">
    <source>
        <dbReference type="Proteomes" id="UP001212997"/>
    </source>
</evidence>
<sequence>MYPVVGNIVIINVQVFTLTPILAPLQGEANPRPPEKLGIQGFMYDVKGDLLGNYAMEISDALSVDHVYEVAFEERGQDGTGRDARFSLDECRSSRTRIGTSRQTQDTLPIRY</sequence>
<dbReference type="Proteomes" id="UP001212997">
    <property type="component" value="Unassembled WGS sequence"/>
</dbReference>
<organism evidence="1 2">
    <name type="scientific">Meripilus lineatus</name>
    <dbReference type="NCBI Taxonomy" id="2056292"/>
    <lineage>
        <taxon>Eukaryota</taxon>
        <taxon>Fungi</taxon>
        <taxon>Dikarya</taxon>
        <taxon>Basidiomycota</taxon>
        <taxon>Agaricomycotina</taxon>
        <taxon>Agaricomycetes</taxon>
        <taxon>Polyporales</taxon>
        <taxon>Meripilaceae</taxon>
        <taxon>Meripilus</taxon>
    </lineage>
</organism>
<reference evidence="1" key="1">
    <citation type="submission" date="2022-07" db="EMBL/GenBank/DDBJ databases">
        <title>Genome Sequence of Physisporinus lineatus.</title>
        <authorList>
            <person name="Buettner E."/>
        </authorList>
    </citation>
    <scope>NUCLEOTIDE SEQUENCE</scope>
    <source>
        <strain evidence="1">VT162</strain>
    </source>
</reference>